<dbReference type="Pfam" id="PF00248">
    <property type="entry name" value="Aldo_ket_red"/>
    <property type="match status" value="1"/>
</dbReference>
<gene>
    <name evidence="3" type="ORF">OTERR_22760</name>
</gene>
<accession>A0A5C1EA14</accession>
<evidence type="ECO:0000256" key="1">
    <source>
        <dbReference type="ARBA" id="ARBA00023002"/>
    </source>
</evidence>
<dbReference type="SUPFAM" id="SSF51430">
    <property type="entry name" value="NAD(P)-linked oxidoreductase"/>
    <property type="match status" value="1"/>
</dbReference>
<dbReference type="InterPro" id="IPR050523">
    <property type="entry name" value="AKR_Detox_Biosynth"/>
</dbReference>
<dbReference type="GO" id="GO:0016491">
    <property type="term" value="F:oxidoreductase activity"/>
    <property type="evidence" value="ECO:0007669"/>
    <property type="project" value="UniProtKB-KW"/>
</dbReference>
<dbReference type="RefSeq" id="WP_425466014.1">
    <property type="nucleotide sequence ID" value="NZ_CP022579.1"/>
</dbReference>
<evidence type="ECO:0000259" key="2">
    <source>
        <dbReference type="Pfam" id="PF00248"/>
    </source>
</evidence>
<dbReference type="Proteomes" id="UP000323671">
    <property type="component" value="Chromosome"/>
</dbReference>
<dbReference type="EMBL" id="CP022579">
    <property type="protein sequence ID" value="QEL65752.1"/>
    <property type="molecule type" value="Genomic_DNA"/>
</dbReference>
<reference evidence="3 4" key="1">
    <citation type="submission" date="2017-07" db="EMBL/GenBank/DDBJ databases">
        <title>Complete genome sequence of Oryzomicrobium terrae TPP412.</title>
        <authorList>
            <person name="Chiu L.-W."/>
            <person name="Lo K.-J."/>
            <person name="Tsai Y.-M."/>
            <person name="Lin S.-S."/>
            <person name="Kuo C.-H."/>
            <person name="Liu C.-T."/>
        </authorList>
    </citation>
    <scope>NUCLEOTIDE SEQUENCE [LARGE SCALE GENOMIC DNA]</scope>
    <source>
        <strain evidence="3 4">TPP412</strain>
    </source>
</reference>
<proteinExistence type="predicted"/>
<dbReference type="Gene3D" id="3.20.20.100">
    <property type="entry name" value="NADP-dependent oxidoreductase domain"/>
    <property type="match status" value="1"/>
</dbReference>
<protein>
    <recommendedName>
        <fullName evidence="2">NADP-dependent oxidoreductase domain-containing protein</fullName>
    </recommendedName>
</protein>
<dbReference type="PANTHER" id="PTHR43364:SF4">
    <property type="entry name" value="NAD(P)-LINKED OXIDOREDUCTASE SUPERFAMILY PROTEIN"/>
    <property type="match status" value="1"/>
</dbReference>
<dbReference type="InterPro" id="IPR036812">
    <property type="entry name" value="NAD(P)_OxRdtase_dom_sf"/>
</dbReference>
<evidence type="ECO:0000313" key="4">
    <source>
        <dbReference type="Proteomes" id="UP000323671"/>
    </source>
</evidence>
<sequence>MTPSPMAYRHLGGSDLNVSAVCLGTMTFGQQNSEAEGHAQLDRARDAGINFIDTAEMYSVPARAETYGATETIVGTWLKRQDRSKIVLATKAAGPGRTLEWIRGGPKGFGKADLSAAVDASLKRLQTDYIDLYQLHWPARRQPMFGGWQYSPAREGDGVITPIEETLEALAELVAAGKIRHVGVSNEHPWGVMEFTRLAKARGLPRIVSIQNAYSLVNRTYDLTLAEVCHRENVGLLAYSPLAFGHLTGKYLADPKADGRINRFADFGQRYSKPGLQEAVAAYVALARVIGISPAQLALAWCYRRWSVASTIIGATSLAQLDENLSAWNIDLAPEVLDKLDAIHLRHPNPAP</sequence>
<feature type="domain" description="NADP-dependent oxidoreductase" evidence="2">
    <location>
        <begin position="21"/>
        <end position="343"/>
    </location>
</feature>
<dbReference type="InterPro" id="IPR023210">
    <property type="entry name" value="NADP_OxRdtase_dom"/>
</dbReference>
<evidence type="ECO:0000313" key="3">
    <source>
        <dbReference type="EMBL" id="QEL65752.1"/>
    </source>
</evidence>
<dbReference type="CDD" id="cd19094">
    <property type="entry name" value="AKR_Tas-like"/>
    <property type="match status" value="1"/>
</dbReference>
<keyword evidence="1" id="KW-0560">Oxidoreductase</keyword>
<keyword evidence="4" id="KW-1185">Reference proteome</keyword>
<dbReference type="KEGG" id="otr:OTERR_22760"/>
<name>A0A5C1EA14_9RHOO</name>
<dbReference type="PANTHER" id="PTHR43364">
    <property type="entry name" value="NADH-SPECIFIC METHYLGLYOXAL REDUCTASE-RELATED"/>
    <property type="match status" value="1"/>
</dbReference>
<dbReference type="AlphaFoldDB" id="A0A5C1EA14"/>
<organism evidence="3 4">
    <name type="scientific">Oryzomicrobium terrae</name>
    <dbReference type="NCBI Taxonomy" id="1735038"/>
    <lineage>
        <taxon>Bacteria</taxon>
        <taxon>Pseudomonadati</taxon>
        <taxon>Pseudomonadota</taxon>
        <taxon>Betaproteobacteria</taxon>
        <taxon>Rhodocyclales</taxon>
        <taxon>Rhodocyclaceae</taxon>
        <taxon>Oryzomicrobium</taxon>
    </lineage>
</organism>